<evidence type="ECO:0000313" key="2">
    <source>
        <dbReference type="EMBL" id="MBT1154363.1"/>
    </source>
</evidence>
<feature type="region of interest" description="Disordered" evidence="1">
    <location>
        <begin position="1"/>
        <end position="31"/>
    </location>
</feature>
<protein>
    <submittedName>
        <fullName evidence="2">Uncharacterized protein</fullName>
    </submittedName>
</protein>
<dbReference type="RefSeq" id="WP_214385510.1">
    <property type="nucleotide sequence ID" value="NZ_JAFLWW010000001.1"/>
</dbReference>
<accession>A0A9X1A720</accession>
<evidence type="ECO:0000256" key="1">
    <source>
        <dbReference type="SAM" id="MobiDB-lite"/>
    </source>
</evidence>
<dbReference type="AlphaFoldDB" id="A0A9X1A720"/>
<sequence length="331" mass="32816">MATMTVKNAAGGDETVEKPLAPGSAAAAASRPVALSTEDVARVGIITETAPASDTASSGLNGRLQRIAQRVTSLIALVPASLGSKAAASSFAVTDSTEDIARMGIITETAPASDTASSGLNGRLQRIAQNLTTLIGYSDAVETKLDSIITNSGGATPAGTNNIGDVDIVGGLVAHDGADSGNPIKIGGRARSSEIAAVASDDRADFVTDLTGKQIVLPYANPENFVSGAITSAMTGTTSTSLVAAPGAGLRNYITAIVVSNAHATVGTDVAIQDGSGGTTLMTIPAAAVYGGAVITLPVPLRQPTANTALYCANVTTGSSTKVSAVGYKGA</sequence>
<comment type="caution">
    <text evidence="2">The sequence shown here is derived from an EMBL/GenBank/DDBJ whole genome shotgun (WGS) entry which is preliminary data.</text>
</comment>
<reference evidence="2" key="2">
    <citation type="submission" date="2021-03" db="EMBL/GenBank/DDBJ databases">
        <authorList>
            <person name="Artuso I."/>
            <person name="Turrini P."/>
            <person name="Pirolo M."/>
            <person name="Lugli G.A."/>
            <person name="Ventura M."/>
            <person name="Visca P."/>
        </authorList>
    </citation>
    <scope>NUCLEOTIDE SEQUENCE</scope>
    <source>
        <strain evidence="2">LMG 26462</strain>
    </source>
</reference>
<feature type="compositionally biased region" description="Low complexity" evidence="1">
    <location>
        <begin position="19"/>
        <end position="31"/>
    </location>
</feature>
<keyword evidence="3" id="KW-1185">Reference proteome</keyword>
<gene>
    <name evidence="2" type="ORF">J1C56_02030</name>
</gene>
<evidence type="ECO:0000313" key="3">
    <source>
        <dbReference type="Proteomes" id="UP001138921"/>
    </source>
</evidence>
<organism evidence="2 3">
    <name type="scientific">Aminobacter anthyllidis</name>
    <dbReference type="NCBI Taxonomy" id="1035067"/>
    <lineage>
        <taxon>Bacteria</taxon>
        <taxon>Pseudomonadati</taxon>
        <taxon>Pseudomonadota</taxon>
        <taxon>Alphaproteobacteria</taxon>
        <taxon>Hyphomicrobiales</taxon>
        <taxon>Phyllobacteriaceae</taxon>
        <taxon>Aminobacter</taxon>
    </lineage>
</organism>
<dbReference type="Proteomes" id="UP001138921">
    <property type="component" value="Unassembled WGS sequence"/>
</dbReference>
<name>A0A9X1A720_9HYPH</name>
<proteinExistence type="predicted"/>
<dbReference type="EMBL" id="JAFLWW010000001">
    <property type="protein sequence ID" value="MBT1154363.1"/>
    <property type="molecule type" value="Genomic_DNA"/>
</dbReference>
<reference evidence="2" key="1">
    <citation type="journal article" date="2021" name="Microorganisms">
        <title>Phylogenomic Reconstruction and Metabolic Potential of the Genus Aminobacter.</title>
        <authorList>
            <person name="Artuso I."/>
            <person name="Turrini P."/>
            <person name="Pirolo M."/>
            <person name="Lugli G.A."/>
            <person name="Ventura M."/>
            <person name="Visca P."/>
        </authorList>
    </citation>
    <scope>NUCLEOTIDE SEQUENCE</scope>
    <source>
        <strain evidence="2">LMG 26462</strain>
    </source>
</reference>